<comment type="cofactor">
    <cofactor evidence="2 9 10">
        <name>Mg(2+)</name>
        <dbReference type="ChEBI" id="CHEBI:18420"/>
    </cofactor>
</comment>
<evidence type="ECO:0000313" key="12">
    <source>
        <dbReference type="Proteomes" id="UP000074382"/>
    </source>
</evidence>
<dbReference type="PANTHER" id="PTHR20854:SF4">
    <property type="entry name" value="INOSITOL-1-MONOPHOSPHATASE-RELATED"/>
    <property type="match status" value="1"/>
</dbReference>
<dbReference type="PANTHER" id="PTHR20854">
    <property type="entry name" value="INOSITOL MONOPHOSPHATASE"/>
    <property type="match status" value="1"/>
</dbReference>
<dbReference type="AlphaFoldDB" id="A0A147KK97"/>
<comment type="pathway">
    <text evidence="3">Amino-acid biosynthesis; L-histidine biosynthesis; L-histidine from 5-phospho-alpha-D-ribose 1-diphosphate: step 8/9.</text>
</comment>
<dbReference type="GO" id="GO:0006020">
    <property type="term" value="P:inositol metabolic process"/>
    <property type="evidence" value="ECO:0007669"/>
    <property type="project" value="TreeGrafter"/>
</dbReference>
<keyword evidence="4 9" id="KW-0479">Metal-binding</keyword>
<dbReference type="PATRIC" id="fig|665004.4.peg.1508"/>
<dbReference type="FunFam" id="3.30.540.10:FF:000003">
    <property type="entry name" value="Inositol-1-monophosphatase"/>
    <property type="match status" value="1"/>
</dbReference>
<dbReference type="Gene3D" id="3.40.190.80">
    <property type="match status" value="1"/>
</dbReference>
<dbReference type="CDD" id="cd01639">
    <property type="entry name" value="IMPase"/>
    <property type="match status" value="1"/>
</dbReference>
<feature type="binding site" evidence="9">
    <location>
        <position position="90"/>
    </location>
    <ligand>
        <name>Mg(2+)</name>
        <dbReference type="ChEBI" id="CHEBI:18420"/>
        <label>2</label>
    </ligand>
</feature>
<evidence type="ECO:0000256" key="8">
    <source>
        <dbReference type="ARBA" id="ARBA00053547"/>
    </source>
</evidence>
<dbReference type="InterPro" id="IPR033942">
    <property type="entry name" value="IMPase"/>
</dbReference>
<dbReference type="PRINTS" id="PR00377">
    <property type="entry name" value="IMPHPHTASES"/>
</dbReference>
<comment type="similarity">
    <text evidence="10">Belongs to the inositol monophosphatase superfamily.</text>
</comment>
<comment type="function">
    <text evidence="8">Catalyzes the dephosphorylation of histidinol-phosphate to histidinol, the direct precursor of histidine.</text>
</comment>
<dbReference type="InterPro" id="IPR020583">
    <property type="entry name" value="Inositol_monoP_metal-BS"/>
</dbReference>
<feature type="binding site" evidence="9">
    <location>
        <position position="89"/>
    </location>
    <ligand>
        <name>Mg(2+)</name>
        <dbReference type="ChEBI" id="CHEBI:18420"/>
        <label>1</label>
        <note>catalytic</note>
    </ligand>
</feature>
<proteinExistence type="inferred from homology"/>
<evidence type="ECO:0000256" key="9">
    <source>
        <dbReference type="PIRSR" id="PIRSR600760-2"/>
    </source>
</evidence>
<dbReference type="Proteomes" id="UP000074382">
    <property type="component" value="Unassembled WGS sequence"/>
</dbReference>
<dbReference type="GO" id="GO:0007165">
    <property type="term" value="P:signal transduction"/>
    <property type="evidence" value="ECO:0007669"/>
    <property type="project" value="TreeGrafter"/>
</dbReference>
<evidence type="ECO:0000313" key="11">
    <source>
        <dbReference type="EMBL" id="KUP97659.1"/>
    </source>
</evidence>
<sequence>MTNPDPRELLDLALEAARKGGELAARGQRGISVLDTKSSPTDVVTEMDRATEKLIRDVLLGARPDDAILGEEGGAARGSTGVRWLVDPIDGTVNYLYGRAEWAVSVAAEVDGETVVGVVEIPVRGLTYSAVRGQGARRNGEPISAAAPVELGMALVATGFGYEARRRRKQAQVLSTVLPRVRDIRRVGSAAIDLCAVAEGSVNAYYERGAYPWDWGAGALIATEAGARVGGLRGTPPNHDLLLAAVPGLFEQLHDLLEPLGADSDD</sequence>
<name>A0A147KK97_THECS</name>
<feature type="binding site" evidence="9">
    <location>
        <position position="87"/>
    </location>
    <ligand>
        <name>Mg(2+)</name>
        <dbReference type="ChEBI" id="CHEBI:18420"/>
        <label>1</label>
        <note>catalytic</note>
    </ligand>
</feature>
<gene>
    <name evidence="11" type="ORF">AC529_05320</name>
</gene>
<protein>
    <recommendedName>
        <fullName evidence="10">Inositol-1-monophosphatase</fullName>
        <ecNumber evidence="10">3.1.3.25</ecNumber>
    </recommendedName>
</protein>
<evidence type="ECO:0000256" key="4">
    <source>
        <dbReference type="ARBA" id="ARBA00022723"/>
    </source>
</evidence>
<feature type="binding site" evidence="9">
    <location>
        <position position="214"/>
    </location>
    <ligand>
        <name>Mg(2+)</name>
        <dbReference type="ChEBI" id="CHEBI:18420"/>
        <label>1</label>
        <note>catalytic</note>
    </ligand>
</feature>
<evidence type="ECO:0000256" key="6">
    <source>
        <dbReference type="ARBA" id="ARBA00022842"/>
    </source>
</evidence>
<dbReference type="PROSITE" id="PS00629">
    <property type="entry name" value="IMP_1"/>
    <property type="match status" value="1"/>
</dbReference>
<dbReference type="GO" id="GO:0046872">
    <property type="term" value="F:metal ion binding"/>
    <property type="evidence" value="ECO:0007669"/>
    <property type="project" value="UniProtKB-KW"/>
</dbReference>
<dbReference type="GO" id="GO:0008934">
    <property type="term" value="F:inositol monophosphate 1-phosphatase activity"/>
    <property type="evidence" value="ECO:0007669"/>
    <property type="project" value="InterPro"/>
</dbReference>
<feature type="binding site" evidence="9">
    <location>
        <position position="71"/>
    </location>
    <ligand>
        <name>Mg(2+)</name>
        <dbReference type="ChEBI" id="CHEBI:18420"/>
        <label>1</label>
        <note>catalytic</note>
    </ligand>
</feature>
<evidence type="ECO:0000256" key="1">
    <source>
        <dbReference type="ARBA" id="ARBA00001033"/>
    </source>
</evidence>
<comment type="catalytic activity">
    <reaction evidence="1 10">
        <text>a myo-inositol phosphate + H2O = myo-inositol + phosphate</text>
        <dbReference type="Rhea" id="RHEA:24056"/>
        <dbReference type="ChEBI" id="CHEBI:15377"/>
        <dbReference type="ChEBI" id="CHEBI:17268"/>
        <dbReference type="ChEBI" id="CHEBI:43474"/>
        <dbReference type="ChEBI" id="CHEBI:84139"/>
        <dbReference type="EC" id="3.1.3.25"/>
    </reaction>
</comment>
<dbReference type="Pfam" id="PF00459">
    <property type="entry name" value="Inositol_P"/>
    <property type="match status" value="1"/>
</dbReference>
<evidence type="ECO:0000256" key="2">
    <source>
        <dbReference type="ARBA" id="ARBA00001946"/>
    </source>
</evidence>
<evidence type="ECO:0000256" key="10">
    <source>
        <dbReference type="RuleBase" id="RU364068"/>
    </source>
</evidence>
<dbReference type="InterPro" id="IPR000760">
    <property type="entry name" value="Inositol_monophosphatase-like"/>
</dbReference>
<keyword evidence="6 9" id="KW-0460">Magnesium</keyword>
<evidence type="ECO:0000256" key="3">
    <source>
        <dbReference type="ARBA" id="ARBA00004970"/>
    </source>
</evidence>
<keyword evidence="5 10" id="KW-0378">Hydrolase</keyword>
<dbReference type="Gene3D" id="3.30.540.10">
    <property type="entry name" value="Fructose-1,6-Bisphosphatase, subunit A, domain 1"/>
    <property type="match status" value="1"/>
</dbReference>
<dbReference type="EC" id="3.1.3.25" evidence="10"/>
<evidence type="ECO:0000256" key="5">
    <source>
        <dbReference type="ARBA" id="ARBA00022801"/>
    </source>
</evidence>
<comment type="catalytic activity">
    <reaction evidence="7">
        <text>L-histidinol phosphate + H2O = L-histidinol + phosphate</text>
        <dbReference type="Rhea" id="RHEA:14465"/>
        <dbReference type="ChEBI" id="CHEBI:15377"/>
        <dbReference type="ChEBI" id="CHEBI:43474"/>
        <dbReference type="ChEBI" id="CHEBI:57699"/>
        <dbReference type="ChEBI" id="CHEBI:57980"/>
        <dbReference type="EC" id="3.1.3.15"/>
    </reaction>
</comment>
<comment type="caution">
    <text evidence="11">The sequence shown here is derived from an EMBL/GenBank/DDBJ whole genome shotgun (WGS) entry which is preliminary data.</text>
</comment>
<keyword evidence="12" id="KW-1185">Reference proteome</keyword>
<organism evidence="11 12">
    <name type="scientific">Thermobifida cellulosilytica TB100</name>
    <dbReference type="NCBI Taxonomy" id="665004"/>
    <lineage>
        <taxon>Bacteria</taxon>
        <taxon>Bacillati</taxon>
        <taxon>Actinomycetota</taxon>
        <taxon>Actinomycetes</taxon>
        <taxon>Streptosporangiales</taxon>
        <taxon>Nocardiopsidaceae</taxon>
        <taxon>Thermobifida</taxon>
    </lineage>
</organism>
<dbReference type="SUPFAM" id="SSF56655">
    <property type="entry name" value="Carbohydrate phosphatase"/>
    <property type="match status" value="1"/>
</dbReference>
<reference evidence="12" key="1">
    <citation type="journal article" date="2017" name="Acta Aliment.">
        <title>Plant polysaccharide degrading enzyme system of Thermpbifida cellulosilytica TB100 revealed by de novo genome project data.</title>
        <authorList>
            <person name="Toth A."/>
            <person name="Baka E."/>
            <person name="Luzics S."/>
            <person name="Bata-Vidacs I."/>
            <person name="Nagy I."/>
            <person name="Balint B."/>
            <person name="Herceg R."/>
            <person name="Olasz F."/>
            <person name="Wilk T."/>
            <person name="Nagy T."/>
            <person name="Kriszt B."/>
            <person name="Nagy I."/>
            <person name="Kukolya J."/>
        </authorList>
    </citation>
    <scope>NUCLEOTIDE SEQUENCE [LARGE SCALE GENOMIC DNA]</scope>
    <source>
        <strain evidence="12">TB100</strain>
    </source>
</reference>
<dbReference type="STRING" id="665004.AC529_05320"/>
<dbReference type="OrthoDB" id="9772456at2"/>
<dbReference type="RefSeq" id="WP_068754828.1">
    <property type="nucleotide sequence ID" value="NZ_KQ950181.1"/>
</dbReference>
<evidence type="ECO:0000256" key="7">
    <source>
        <dbReference type="ARBA" id="ARBA00049158"/>
    </source>
</evidence>
<dbReference type="EMBL" id="LGEM01000021">
    <property type="protein sequence ID" value="KUP97659.1"/>
    <property type="molecule type" value="Genomic_DNA"/>
</dbReference>
<accession>A0A147KK97</accession>
<dbReference type="GO" id="GO:0004401">
    <property type="term" value="F:histidinol-phosphatase activity"/>
    <property type="evidence" value="ECO:0007669"/>
    <property type="project" value="UniProtKB-EC"/>
</dbReference>